<comment type="similarity">
    <text evidence="2">Belongs to the metallo-beta-lactamase superfamily. Glyoxalase II family.</text>
</comment>
<evidence type="ECO:0000313" key="8">
    <source>
        <dbReference type="EMBL" id="KAF0026325.1"/>
    </source>
</evidence>
<evidence type="ECO:0000256" key="1">
    <source>
        <dbReference type="ARBA" id="ARBA00001947"/>
    </source>
</evidence>
<sequence>MRGAMLCLLILRYALLRPGFRCRRVAAHVITLRSERYAASRPDDADSSRILLVLLMCVCSLPTAGTSLVEDVGERDNGPHGEAPVPDRGGPVDRVRHCACSHMFVVITINEKGMKIIPISVLSDNYSYLVIDTASSVAVAVDPADPQTVQAALEEEGVMLEAILCTHKHWDHSGGNKGLKKLHGSCRVYGNAADNIPGLTHPLSHKDCVTVGRMHFKALFTPGHTVGHMIYLLDGQAVGAPSSLFSGDLVFLSGCGRMFEGSSTTMLSSLDTVSSLSDDTLLWPGHEYAEDNLLFAAEVEPRNAARENKYQWVLQQRGQKLCTSPSTIGEEKLYNPFLRSHSAELHLALGLQQFQDEDWTQFRARVLEELRKRKDLYNRRVMIQSTVRRAFIPGTRFRPLSFEVPKPLFPVAGVPMLQHHIEACAKVPNMKEILLIGFYQPNEELTRFLFNAQQEFKISIRYLQEYSALGTGGGIYHFRDQIVSGSPEAFFVLNADVSSAFPLTEMLSFQKEHGEPNSFVILGTTANRKQSMNYGCIVENEDTHEVLHYVEKPSTFVSDIINCGVYLFNPDIFQHIGSIFQKNQQDMLLEEPTNGWHRAEAIRLEQDIFTALAGQGKLYVYKTLRFWSQIKSAGSAIYASRLYLNQYHKTHPERLASNKEGGPKISGNVYIHPTANIDPTAMLGPNVSIGTGVTIGAGVRVRESIILHGANLQDHCCVLNSIVGWDSTIGKWARVEGTPSDPNPNDPFAKIDSETLFRDGKLTPSITILDLQRSPIQSSSTPASPTAAEAWGGAITGIASSEESGVTCVSPATFRQIYTLTTLVLQKPLIFLLKNEDAYLTLPIRDLQRRMSSAGVRAFVYVCGFDRTWTGYRSKWREM</sequence>
<organism evidence="8 9">
    <name type="scientific">Scophthalmus maximus</name>
    <name type="common">Turbot</name>
    <name type="synonym">Psetta maxima</name>
    <dbReference type="NCBI Taxonomy" id="52904"/>
    <lineage>
        <taxon>Eukaryota</taxon>
        <taxon>Metazoa</taxon>
        <taxon>Chordata</taxon>
        <taxon>Craniata</taxon>
        <taxon>Vertebrata</taxon>
        <taxon>Euteleostomi</taxon>
        <taxon>Actinopterygii</taxon>
        <taxon>Neopterygii</taxon>
        <taxon>Teleostei</taxon>
        <taxon>Neoteleostei</taxon>
        <taxon>Acanthomorphata</taxon>
        <taxon>Carangaria</taxon>
        <taxon>Pleuronectiformes</taxon>
        <taxon>Pleuronectoidei</taxon>
        <taxon>Scophthalmidae</taxon>
        <taxon>Scophthalmus</taxon>
    </lineage>
</organism>
<dbReference type="GO" id="GO:0016740">
    <property type="term" value="F:transferase activity"/>
    <property type="evidence" value="ECO:0007669"/>
    <property type="project" value="InterPro"/>
</dbReference>
<dbReference type="GO" id="GO:0019243">
    <property type="term" value="P:methylglyoxal catabolic process to D-lactate via S-lactoyl-glutathione"/>
    <property type="evidence" value="ECO:0007669"/>
    <property type="project" value="InterPro"/>
</dbReference>
<dbReference type="InterPro" id="IPR050486">
    <property type="entry name" value="Mannose-1P_guanyltransferase"/>
</dbReference>
<dbReference type="GO" id="GO:0046872">
    <property type="term" value="F:metal ion binding"/>
    <property type="evidence" value="ECO:0007669"/>
    <property type="project" value="UniProtKB-KW"/>
</dbReference>
<dbReference type="HAMAP" id="MF_01374">
    <property type="entry name" value="Glyoxalase_2"/>
    <property type="match status" value="1"/>
</dbReference>
<dbReference type="InterPro" id="IPR005835">
    <property type="entry name" value="NTP_transferase_dom"/>
</dbReference>
<dbReference type="CDD" id="cd07723">
    <property type="entry name" value="hydroxyacylglutathione_hydrolase_MBL-fold"/>
    <property type="match status" value="1"/>
</dbReference>
<evidence type="ECO:0000256" key="5">
    <source>
        <dbReference type="ARBA" id="ARBA00022801"/>
    </source>
</evidence>
<keyword evidence="5" id="KW-0378">Hydrolase</keyword>
<dbReference type="Gene3D" id="3.60.15.10">
    <property type="entry name" value="Ribonuclease Z/Hydroxyacylglutathione hydrolase-like"/>
    <property type="match status" value="1"/>
</dbReference>
<dbReference type="GO" id="GO:0004416">
    <property type="term" value="F:hydroxyacylglutathione hydrolase activity"/>
    <property type="evidence" value="ECO:0007669"/>
    <property type="project" value="InterPro"/>
</dbReference>
<dbReference type="Pfam" id="PF00753">
    <property type="entry name" value="Lactamase_B"/>
    <property type="match status" value="1"/>
</dbReference>
<reference evidence="8 9" key="1">
    <citation type="submission" date="2019-06" db="EMBL/GenBank/DDBJ databases">
        <title>Draft genomes of female and male turbot (Scophthalmus maximus).</title>
        <authorList>
            <person name="Xu H."/>
            <person name="Xu X.-W."/>
            <person name="Shao C."/>
            <person name="Chen S."/>
        </authorList>
    </citation>
    <scope>NUCLEOTIDE SEQUENCE [LARGE SCALE GENOMIC DNA]</scope>
    <source>
        <strain evidence="8">Ysfricsl-2016a</strain>
        <tissue evidence="8">Blood</tissue>
    </source>
</reference>
<dbReference type="CDD" id="cd06428">
    <property type="entry name" value="M1P_guanylylT_A_like_N"/>
    <property type="match status" value="1"/>
</dbReference>
<evidence type="ECO:0000256" key="6">
    <source>
        <dbReference type="ARBA" id="ARBA00022833"/>
    </source>
</evidence>
<comment type="caution">
    <text evidence="8">The sequence shown here is derived from an EMBL/GenBank/DDBJ whole genome shotgun (WGS) entry which is preliminary data.</text>
</comment>
<comment type="cofactor">
    <cofactor evidence="1">
        <name>Zn(2+)</name>
        <dbReference type="ChEBI" id="CHEBI:29105"/>
    </cofactor>
</comment>
<dbReference type="InterPro" id="IPR036866">
    <property type="entry name" value="RibonucZ/Hydroxyglut_hydro"/>
</dbReference>
<keyword evidence="6" id="KW-0862">Zinc</keyword>
<dbReference type="AlphaFoldDB" id="A0A6A4S279"/>
<feature type="domain" description="Metallo-beta-lactamase" evidence="7">
    <location>
        <begin position="124"/>
        <end position="286"/>
    </location>
</feature>
<dbReference type="EMBL" id="VEVO01000019">
    <property type="protein sequence ID" value="KAF0026325.1"/>
    <property type="molecule type" value="Genomic_DNA"/>
</dbReference>
<comment type="similarity">
    <text evidence="3">Belongs to the transferase hexapeptide repeat family.</text>
</comment>
<evidence type="ECO:0000313" key="9">
    <source>
        <dbReference type="Proteomes" id="UP000438429"/>
    </source>
</evidence>
<name>A0A6A4S279_SCOMX</name>
<evidence type="ECO:0000259" key="7">
    <source>
        <dbReference type="SMART" id="SM00849"/>
    </source>
</evidence>
<accession>A0A6A4S279</accession>
<dbReference type="PANTHER" id="PTHR22572">
    <property type="entry name" value="SUGAR-1-PHOSPHATE GUANYL TRANSFERASE"/>
    <property type="match status" value="1"/>
</dbReference>
<dbReference type="InterPro" id="IPR018357">
    <property type="entry name" value="Hexapep_transf_CS"/>
</dbReference>
<dbReference type="Proteomes" id="UP000438429">
    <property type="component" value="Unassembled WGS sequence"/>
</dbReference>
<dbReference type="Gene3D" id="2.160.10.10">
    <property type="entry name" value="Hexapeptide repeat proteins"/>
    <property type="match status" value="1"/>
</dbReference>
<keyword evidence="4" id="KW-0479">Metal-binding</keyword>
<dbReference type="InterPro" id="IPR056729">
    <property type="entry name" value="GMPPB_C"/>
</dbReference>
<dbReference type="SMART" id="SM00849">
    <property type="entry name" value="Lactamase_B"/>
    <property type="match status" value="1"/>
</dbReference>
<evidence type="ECO:0000256" key="3">
    <source>
        <dbReference type="ARBA" id="ARBA00007274"/>
    </source>
</evidence>
<dbReference type="SUPFAM" id="SSF56281">
    <property type="entry name" value="Metallo-hydrolase/oxidoreductase"/>
    <property type="match status" value="1"/>
</dbReference>
<dbReference type="Pfam" id="PF25087">
    <property type="entry name" value="GMPPB_C"/>
    <property type="match status" value="1"/>
</dbReference>
<evidence type="ECO:0000256" key="4">
    <source>
        <dbReference type="ARBA" id="ARBA00022723"/>
    </source>
</evidence>
<protein>
    <recommendedName>
        <fullName evidence="7">Metallo-beta-lactamase domain-containing protein</fullName>
    </recommendedName>
</protein>
<dbReference type="InterPro" id="IPR035680">
    <property type="entry name" value="Clx_II_MBL"/>
</dbReference>
<gene>
    <name evidence="8" type="ORF">F2P81_021062</name>
</gene>
<proteinExistence type="inferred from homology"/>
<dbReference type="PROSITE" id="PS00101">
    <property type="entry name" value="HEXAPEP_TRANSFERASES"/>
    <property type="match status" value="1"/>
</dbReference>
<dbReference type="InterPro" id="IPR029044">
    <property type="entry name" value="Nucleotide-diphossugar_trans"/>
</dbReference>
<dbReference type="NCBIfam" id="TIGR03413">
    <property type="entry name" value="GSH_gloB"/>
    <property type="match status" value="1"/>
</dbReference>
<dbReference type="InterPro" id="IPR017782">
    <property type="entry name" value="Hydroxyacylglutathione_Hdrlase"/>
</dbReference>
<dbReference type="InterPro" id="IPR001279">
    <property type="entry name" value="Metallo-B-lactamas"/>
</dbReference>
<evidence type="ECO:0000256" key="2">
    <source>
        <dbReference type="ARBA" id="ARBA00006759"/>
    </source>
</evidence>
<dbReference type="Pfam" id="PF00483">
    <property type="entry name" value="NTP_transferase"/>
    <property type="match status" value="1"/>
</dbReference>
<dbReference type="SUPFAM" id="SSF53448">
    <property type="entry name" value="Nucleotide-diphospho-sugar transferases"/>
    <property type="match status" value="1"/>
</dbReference>
<dbReference type="InterPro" id="IPR032282">
    <property type="entry name" value="HAGH_C"/>
</dbReference>
<dbReference type="Gene3D" id="3.90.550.10">
    <property type="entry name" value="Spore Coat Polysaccharide Biosynthesis Protein SpsA, Chain A"/>
    <property type="match status" value="1"/>
</dbReference>
<dbReference type="Pfam" id="PF16123">
    <property type="entry name" value="HAGH_C"/>
    <property type="match status" value="1"/>
</dbReference>